<protein>
    <submittedName>
        <fullName evidence="7">MFS transporter</fullName>
    </submittedName>
</protein>
<evidence type="ECO:0000256" key="5">
    <source>
        <dbReference type="SAM" id="Phobius"/>
    </source>
</evidence>
<dbReference type="EMBL" id="BAAALN010000006">
    <property type="protein sequence ID" value="GAA1239223.1"/>
    <property type="molecule type" value="Genomic_DNA"/>
</dbReference>
<name>A0ABP4GUN1_9PSEU</name>
<dbReference type="PROSITE" id="PS50850">
    <property type="entry name" value="MFS"/>
    <property type="match status" value="1"/>
</dbReference>
<feature type="transmembrane region" description="Helical" evidence="5">
    <location>
        <begin position="252"/>
        <end position="270"/>
    </location>
</feature>
<dbReference type="Gene3D" id="1.20.1720.10">
    <property type="entry name" value="Multidrug resistance protein D"/>
    <property type="match status" value="1"/>
</dbReference>
<dbReference type="PANTHER" id="PTHR42718">
    <property type="entry name" value="MAJOR FACILITATOR SUPERFAMILY MULTIDRUG TRANSPORTER MFSC"/>
    <property type="match status" value="1"/>
</dbReference>
<accession>A0ABP4GUN1</accession>
<feature type="domain" description="Major facilitator superfamily (MFS) profile" evidence="6">
    <location>
        <begin position="29"/>
        <end position="484"/>
    </location>
</feature>
<feature type="transmembrane region" description="Helical" evidence="5">
    <location>
        <begin position="291"/>
        <end position="316"/>
    </location>
</feature>
<dbReference type="PRINTS" id="PR01036">
    <property type="entry name" value="TCRTETB"/>
</dbReference>
<reference evidence="8" key="1">
    <citation type="journal article" date="2019" name="Int. J. Syst. Evol. Microbiol.">
        <title>The Global Catalogue of Microorganisms (GCM) 10K type strain sequencing project: providing services to taxonomists for standard genome sequencing and annotation.</title>
        <authorList>
            <consortium name="The Broad Institute Genomics Platform"/>
            <consortium name="The Broad Institute Genome Sequencing Center for Infectious Disease"/>
            <person name="Wu L."/>
            <person name="Ma J."/>
        </authorList>
    </citation>
    <scope>NUCLEOTIDE SEQUENCE [LARGE SCALE GENOMIC DNA]</scope>
    <source>
        <strain evidence="8">JCM 13023</strain>
    </source>
</reference>
<dbReference type="CDD" id="cd17321">
    <property type="entry name" value="MFS_MMR_MDR_like"/>
    <property type="match status" value="1"/>
</dbReference>
<dbReference type="PANTHER" id="PTHR42718:SF39">
    <property type="entry name" value="ACTINORHODIN TRANSPORTER-RELATED"/>
    <property type="match status" value="1"/>
</dbReference>
<dbReference type="Pfam" id="PF07690">
    <property type="entry name" value="MFS_1"/>
    <property type="match status" value="1"/>
</dbReference>
<evidence type="ECO:0000313" key="7">
    <source>
        <dbReference type="EMBL" id="GAA1239223.1"/>
    </source>
</evidence>
<dbReference type="InterPro" id="IPR020846">
    <property type="entry name" value="MFS_dom"/>
</dbReference>
<keyword evidence="2 5" id="KW-0812">Transmembrane</keyword>
<gene>
    <name evidence="7" type="ORF">GCM10009676_24810</name>
</gene>
<dbReference type="Proteomes" id="UP001500653">
    <property type="component" value="Unassembled WGS sequence"/>
</dbReference>
<feature type="transmembrane region" description="Helical" evidence="5">
    <location>
        <begin position="219"/>
        <end position="240"/>
    </location>
</feature>
<feature type="transmembrane region" description="Helical" evidence="5">
    <location>
        <begin position="383"/>
        <end position="402"/>
    </location>
</feature>
<feature type="transmembrane region" description="Helical" evidence="5">
    <location>
        <begin position="29"/>
        <end position="51"/>
    </location>
</feature>
<feature type="transmembrane region" description="Helical" evidence="5">
    <location>
        <begin position="431"/>
        <end position="448"/>
    </location>
</feature>
<feature type="transmembrane region" description="Helical" evidence="5">
    <location>
        <begin position="186"/>
        <end position="207"/>
    </location>
</feature>
<feature type="transmembrane region" description="Helical" evidence="5">
    <location>
        <begin position="328"/>
        <end position="346"/>
    </location>
</feature>
<comment type="caution">
    <text evidence="7">The sequence shown here is derived from an EMBL/GenBank/DDBJ whole genome shotgun (WGS) entry which is preliminary data.</text>
</comment>
<evidence type="ECO:0000256" key="2">
    <source>
        <dbReference type="ARBA" id="ARBA00022692"/>
    </source>
</evidence>
<keyword evidence="3 5" id="KW-1133">Transmembrane helix</keyword>
<dbReference type="InterPro" id="IPR011701">
    <property type="entry name" value="MFS"/>
</dbReference>
<feature type="transmembrane region" description="Helical" evidence="5">
    <location>
        <begin position="153"/>
        <end position="180"/>
    </location>
</feature>
<feature type="transmembrane region" description="Helical" evidence="5">
    <location>
        <begin position="454"/>
        <end position="478"/>
    </location>
</feature>
<feature type="transmembrane region" description="Helical" evidence="5">
    <location>
        <begin position="358"/>
        <end position="377"/>
    </location>
</feature>
<feature type="transmembrane region" description="Helical" evidence="5">
    <location>
        <begin position="120"/>
        <end position="141"/>
    </location>
</feature>
<evidence type="ECO:0000259" key="6">
    <source>
        <dbReference type="PROSITE" id="PS50850"/>
    </source>
</evidence>
<sequence>MFGLARRESYGDLVSETAVSTPDPRRWRALAVTLTAGFMSLLDVSIVNVALPSIQDGLNASVAGTQWVVSGYALTFGLVLVTGGRLGDAFGRRRMFLVALSAFVVTSGIAGASSSEGMLIAARLAQGIAAGMLTPQNTGLIQELFHGAERGRAFGMFGATVGLSTAVGPVLGGLIIAGFGDEGWRWVFYVNLPIGLAALVLAARWVPTRPPARRGVVSQLDLPGMVLLGLAVLGVLLPLVQSEHGGLTTLWWMFPLAAGFAWLFVVWERAVVRRGRMPLLHPRLYTSTPGYALGAAIGATYFCGFAGMWLVFALFFQQGLGYSPLESGLLVTPFALGSAVSSALAGRAVARWGRTVTLAGLALVVVGIGSIAVLVPLVPDAAVGYAMALPLLLGGIGGGMVISPNTTLTLDRVPTSMAGVAGAALQTGQRLGAALGVAVLGAAFHAGVTDGEGYRTGLVAAMLCTVAFTLVAMTLAVLDARRHPRRRLTGQQPPATREGPLT</sequence>
<keyword evidence="4 5" id="KW-0472">Membrane</keyword>
<dbReference type="SUPFAM" id="SSF103473">
    <property type="entry name" value="MFS general substrate transporter"/>
    <property type="match status" value="1"/>
</dbReference>
<evidence type="ECO:0000256" key="4">
    <source>
        <dbReference type="ARBA" id="ARBA00023136"/>
    </source>
</evidence>
<feature type="transmembrane region" description="Helical" evidence="5">
    <location>
        <begin position="95"/>
        <end position="114"/>
    </location>
</feature>
<feature type="transmembrane region" description="Helical" evidence="5">
    <location>
        <begin position="63"/>
        <end position="83"/>
    </location>
</feature>
<keyword evidence="8" id="KW-1185">Reference proteome</keyword>
<dbReference type="Gene3D" id="1.20.1250.20">
    <property type="entry name" value="MFS general substrate transporter like domains"/>
    <property type="match status" value="1"/>
</dbReference>
<organism evidence="7 8">
    <name type="scientific">Prauserella halophila</name>
    <dbReference type="NCBI Taxonomy" id="185641"/>
    <lineage>
        <taxon>Bacteria</taxon>
        <taxon>Bacillati</taxon>
        <taxon>Actinomycetota</taxon>
        <taxon>Actinomycetes</taxon>
        <taxon>Pseudonocardiales</taxon>
        <taxon>Pseudonocardiaceae</taxon>
        <taxon>Prauserella</taxon>
    </lineage>
</organism>
<dbReference type="InterPro" id="IPR036259">
    <property type="entry name" value="MFS_trans_sf"/>
</dbReference>
<evidence type="ECO:0000256" key="3">
    <source>
        <dbReference type="ARBA" id="ARBA00022989"/>
    </source>
</evidence>
<evidence type="ECO:0000256" key="1">
    <source>
        <dbReference type="ARBA" id="ARBA00004651"/>
    </source>
</evidence>
<proteinExistence type="predicted"/>
<comment type="subcellular location">
    <subcellularLocation>
        <location evidence="1">Cell membrane</location>
        <topology evidence="1">Multi-pass membrane protein</topology>
    </subcellularLocation>
</comment>
<evidence type="ECO:0000313" key="8">
    <source>
        <dbReference type="Proteomes" id="UP001500653"/>
    </source>
</evidence>